<evidence type="ECO:0000256" key="3">
    <source>
        <dbReference type="ARBA" id="ARBA00022989"/>
    </source>
</evidence>
<dbReference type="GO" id="GO:0008168">
    <property type="term" value="F:methyltransferase activity"/>
    <property type="evidence" value="ECO:0007669"/>
    <property type="project" value="UniProtKB-KW"/>
</dbReference>
<dbReference type="AlphaFoldDB" id="A0A233VFL3"/>
<keyword evidence="2 5" id="KW-0812">Transmembrane</keyword>
<comment type="caution">
    <text evidence="6">The sequence shown here is derived from an EMBL/GenBank/DDBJ whole genome shotgun (WGS) entry which is preliminary data.</text>
</comment>
<dbReference type="GO" id="GO:0012505">
    <property type="term" value="C:endomembrane system"/>
    <property type="evidence" value="ECO:0007669"/>
    <property type="project" value="UniProtKB-SubCell"/>
</dbReference>
<dbReference type="Gene3D" id="1.20.120.1630">
    <property type="match status" value="1"/>
</dbReference>
<keyword evidence="6" id="KW-0489">Methyltransferase</keyword>
<feature type="transmembrane region" description="Helical" evidence="5">
    <location>
        <begin position="12"/>
        <end position="33"/>
    </location>
</feature>
<keyword evidence="3 5" id="KW-1133">Transmembrane helix</keyword>
<dbReference type="PANTHER" id="PTHR43847:SF1">
    <property type="entry name" value="BLL3993 PROTEIN"/>
    <property type="match status" value="1"/>
</dbReference>
<dbReference type="Pfam" id="PF04191">
    <property type="entry name" value="PEMT"/>
    <property type="match status" value="1"/>
</dbReference>
<sequence>MKSQEFKMPIFGVGPIYVITCLILTIAGIWLHLNEYIYQGKLSQGKIFFIIAAIFMILLGIYLWIQAVIVQKINKKVTEKKLITTGVYSIVRKPVYSAFIFIFTGLLLFTANYILLIVPFVFWAFLTILMKNTEEKWLKNEFGEEYEVYLKQVNRVLPWIKRKLILYKHLQL</sequence>
<evidence type="ECO:0000256" key="4">
    <source>
        <dbReference type="ARBA" id="ARBA00023136"/>
    </source>
</evidence>
<feature type="transmembrane region" description="Helical" evidence="5">
    <location>
        <begin position="45"/>
        <end position="65"/>
    </location>
</feature>
<dbReference type="EMBL" id="NDYE01000019">
    <property type="protein sequence ID" value="OXZ31181.1"/>
    <property type="molecule type" value="Genomic_DNA"/>
</dbReference>
<keyword evidence="4 5" id="KW-0472">Membrane</keyword>
<evidence type="ECO:0000256" key="5">
    <source>
        <dbReference type="SAM" id="Phobius"/>
    </source>
</evidence>
<evidence type="ECO:0000313" key="6">
    <source>
        <dbReference type="EMBL" id="OXZ31181.1"/>
    </source>
</evidence>
<name>A0A233VFL3_FINMA</name>
<organism evidence="6 7">
    <name type="scientific">Finegoldia magna</name>
    <name type="common">Peptostreptococcus magnus</name>
    <dbReference type="NCBI Taxonomy" id="1260"/>
    <lineage>
        <taxon>Bacteria</taxon>
        <taxon>Bacillati</taxon>
        <taxon>Bacillota</taxon>
        <taxon>Tissierellia</taxon>
        <taxon>Tissierellales</taxon>
        <taxon>Peptoniphilaceae</taxon>
        <taxon>Finegoldia</taxon>
    </lineage>
</organism>
<keyword evidence="6" id="KW-0808">Transferase</keyword>
<dbReference type="GO" id="GO:0032259">
    <property type="term" value="P:methylation"/>
    <property type="evidence" value="ECO:0007669"/>
    <property type="project" value="UniProtKB-KW"/>
</dbReference>
<dbReference type="RefSeq" id="WP_094209047.1">
    <property type="nucleotide sequence ID" value="NZ_NDYE01000019.1"/>
</dbReference>
<dbReference type="InterPro" id="IPR052527">
    <property type="entry name" value="Metal_cation-efflux_comp"/>
</dbReference>
<dbReference type="InterPro" id="IPR007318">
    <property type="entry name" value="Phopholipid_MeTrfase"/>
</dbReference>
<gene>
    <name evidence="6" type="ORF">B9N55_08855</name>
</gene>
<evidence type="ECO:0000313" key="7">
    <source>
        <dbReference type="Proteomes" id="UP000215546"/>
    </source>
</evidence>
<evidence type="ECO:0000256" key="1">
    <source>
        <dbReference type="ARBA" id="ARBA00004127"/>
    </source>
</evidence>
<comment type="subcellular location">
    <subcellularLocation>
        <location evidence="1">Endomembrane system</location>
        <topology evidence="1">Multi-pass membrane protein</topology>
    </subcellularLocation>
</comment>
<dbReference type="PANTHER" id="PTHR43847">
    <property type="entry name" value="BLL3993 PROTEIN"/>
    <property type="match status" value="1"/>
</dbReference>
<proteinExistence type="predicted"/>
<reference evidence="7" key="1">
    <citation type="submission" date="2017-04" db="EMBL/GenBank/DDBJ databases">
        <title>Finegoldia magna isolated from orthopedic joint implant-associated infections.</title>
        <authorList>
            <person name="Bjorklund S."/>
            <person name="Bruggemann H."/>
            <person name="Jensen A."/>
            <person name="Hellmark B."/>
            <person name="Soderquist B."/>
        </authorList>
    </citation>
    <scope>NUCLEOTIDE SEQUENCE [LARGE SCALE GENOMIC DNA]</scope>
    <source>
        <strain evidence="7">12T273</strain>
    </source>
</reference>
<accession>A0A233VFL3</accession>
<protein>
    <submittedName>
        <fullName evidence="6">Protein-S-isoprenylcysteine methyltransferase</fullName>
    </submittedName>
</protein>
<evidence type="ECO:0000256" key="2">
    <source>
        <dbReference type="ARBA" id="ARBA00022692"/>
    </source>
</evidence>
<dbReference type="Proteomes" id="UP000215546">
    <property type="component" value="Unassembled WGS sequence"/>
</dbReference>